<protein>
    <recommendedName>
        <fullName evidence="1">IrrE N-terminal-like domain-containing protein</fullName>
    </recommendedName>
</protein>
<feature type="domain" description="IrrE N-terminal-like" evidence="1">
    <location>
        <begin position="13"/>
        <end position="124"/>
    </location>
</feature>
<gene>
    <name evidence="2" type="ORF">SAMN04488529_101322</name>
</gene>
<dbReference type="InterPro" id="IPR010359">
    <property type="entry name" value="IrrE_HExxH"/>
</dbReference>
<dbReference type="Proteomes" id="UP000198597">
    <property type="component" value="Unassembled WGS sequence"/>
</dbReference>
<dbReference type="RefSeq" id="WP_089965143.1">
    <property type="nucleotide sequence ID" value="NZ_FNJM01000001.1"/>
</dbReference>
<dbReference type="AlphaFoldDB" id="A0A1H0M4U1"/>
<dbReference type="STRING" id="94869.SAMN04488529_101322"/>
<evidence type="ECO:0000259" key="1">
    <source>
        <dbReference type="Pfam" id="PF06114"/>
    </source>
</evidence>
<accession>A0A1H0M4U1</accession>
<proteinExistence type="predicted"/>
<dbReference type="OrthoDB" id="1707128at2"/>
<reference evidence="2 3" key="1">
    <citation type="submission" date="2016-10" db="EMBL/GenBank/DDBJ databases">
        <authorList>
            <person name="de Groot N.N."/>
        </authorList>
    </citation>
    <scope>NUCLEOTIDE SEQUENCE [LARGE SCALE GENOMIC DNA]</scope>
    <source>
        <strain evidence="2 3">DSM 12272</strain>
    </source>
</reference>
<keyword evidence="3" id="KW-1185">Reference proteome</keyword>
<sequence length="154" mass="17905">MTKYETLIAVATNQGAVVLEVDLGTDKACGKCIDNMLIINSRINQNEKYCVLAEELGHFHKTHGNITNQKKIDNVKQEIIARQWSYRELVGIMDIIKAFEHGSRDRFEMSEFLNITEIFLEEALNYYKSKYGLSCEIDNYIIYFEPYLGILKMY</sequence>
<evidence type="ECO:0000313" key="3">
    <source>
        <dbReference type="Proteomes" id="UP000198597"/>
    </source>
</evidence>
<dbReference type="EMBL" id="FNJM01000001">
    <property type="protein sequence ID" value="SDO75443.1"/>
    <property type="molecule type" value="Genomic_DNA"/>
</dbReference>
<evidence type="ECO:0000313" key="2">
    <source>
        <dbReference type="EMBL" id="SDO75443.1"/>
    </source>
</evidence>
<dbReference type="Pfam" id="PF06114">
    <property type="entry name" value="Peptidase_M78"/>
    <property type="match status" value="1"/>
</dbReference>
<organism evidence="2 3">
    <name type="scientific">Clostridium gasigenes</name>
    <dbReference type="NCBI Taxonomy" id="94869"/>
    <lineage>
        <taxon>Bacteria</taxon>
        <taxon>Bacillati</taxon>
        <taxon>Bacillota</taxon>
        <taxon>Clostridia</taxon>
        <taxon>Eubacteriales</taxon>
        <taxon>Clostridiaceae</taxon>
        <taxon>Clostridium</taxon>
    </lineage>
</organism>
<name>A0A1H0M4U1_9CLOT</name>